<evidence type="ECO:0000313" key="3">
    <source>
        <dbReference type="Proteomes" id="UP001213000"/>
    </source>
</evidence>
<dbReference type="Proteomes" id="UP001213000">
    <property type="component" value="Unassembled WGS sequence"/>
</dbReference>
<dbReference type="AlphaFoldDB" id="A0AAD5VH29"/>
<accession>A0AAD5VH29</accession>
<feature type="region of interest" description="Disordered" evidence="1">
    <location>
        <begin position="55"/>
        <end position="87"/>
    </location>
</feature>
<evidence type="ECO:0000256" key="1">
    <source>
        <dbReference type="SAM" id="MobiDB-lite"/>
    </source>
</evidence>
<name>A0AAD5VH29_9AGAR</name>
<reference evidence="2" key="1">
    <citation type="submission" date="2022-07" db="EMBL/GenBank/DDBJ databases">
        <title>Genome Sequence of Leucocoprinus birnbaumii.</title>
        <authorList>
            <person name="Buettner E."/>
        </authorList>
    </citation>
    <scope>NUCLEOTIDE SEQUENCE</scope>
    <source>
        <strain evidence="2">VT141</strain>
    </source>
</reference>
<sequence>MDETDDPAASTAAVHGSPPPSTDFISTQVNSIPSAPFTSTGHIRITAIQPPIHAFSQADATSAPSSCPTSQGRNTSATAHTDDVHPTIYVGPMGQMIIDLTVGSESDLDEIESDSEPIVIMSDF</sequence>
<keyword evidence="3" id="KW-1185">Reference proteome</keyword>
<feature type="compositionally biased region" description="Polar residues" evidence="1">
    <location>
        <begin position="58"/>
        <end position="79"/>
    </location>
</feature>
<comment type="caution">
    <text evidence="2">The sequence shown here is derived from an EMBL/GenBank/DDBJ whole genome shotgun (WGS) entry which is preliminary data.</text>
</comment>
<feature type="region of interest" description="Disordered" evidence="1">
    <location>
        <begin position="1"/>
        <end position="29"/>
    </location>
</feature>
<organism evidence="2 3">
    <name type="scientific">Leucocoprinus birnbaumii</name>
    <dbReference type="NCBI Taxonomy" id="56174"/>
    <lineage>
        <taxon>Eukaryota</taxon>
        <taxon>Fungi</taxon>
        <taxon>Dikarya</taxon>
        <taxon>Basidiomycota</taxon>
        <taxon>Agaricomycotina</taxon>
        <taxon>Agaricomycetes</taxon>
        <taxon>Agaricomycetidae</taxon>
        <taxon>Agaricales</taxon>
        <taxon>Agaricineae</taxon>
        <taxon>Agaricaceae</taxon>
        <taxon>Leucocoprinus</taxon>
    </lineage>
</organism>
<evidence type="ECO:0000313" key="2">
    <source>
        <dbReference type="EMBL" id="KAJ3556265.1"/>
    </source>
</evidence>
<gene>
    <name evidence="2" type="ORF">NP233_g12019</name>
</gene>
<proteinExistence type="predicted"/>
<protein>
    <submittedName>
        <fullName evidence="2">Uncharacterized protein</fullName>
    </submittedName>
</protein>
<dbReference type="EMBL" id="JANIEX010001595">
    <property type="protein sequence ID" value="KAJ3556265.1"/>
    <property type="molecule type" value="Genomic_DNA"/>
</dbReference>